<accession>A0A382SBJ5</accession>
<protein>
    <submittedName>
        <fullName evidence="2">Uncharacterized protein</fullName>
    </submittedName>
</protein>
<organism evidence="2">
    <name type="scientific">marine metagenome</name>
    <dbReference type="NCBI Taxonomy" id="408172"/>
    <lineage>
        <taxon>unclassified sequences</taxon>
        <taxon>metagenomes</taxon>
        <taxon>ecological metagenomes</taxon>
    </lineage>
</organism>
<proteinExistence type="predicted"/>
<keyword evidence="1" id="KW-1133">Transmembrane helix</keyword>
<gene>
    <name evidence="2" type="ORF">METZ01_LOCUS359372</name>
</gene>
<sequence>MFSSTDRSYRGYLINTVIILMFQTAFLFAARGDFISAEILATRNAINTQAYIEEELAQIVTDMFSIDPAQYGYWMYKITYETI</sequence>
<name>A0A382SBJ5_9ZZZZ</name>
<reference evidence="2" key="1">
    <citation type="submission" date="2018-05" db="EMBL/GenBank/DDBJ databases">
        <authorList>
            <person name="Lanie J.A."/>
            <person name="Ng W.-L."/>
            <person name="Kazmierczak K.M."/>
            <person name="Andrzejewski T.M."/>
            <person name="Davidsen T.M."/>
            <person name="Wayne K.J."/>
            <person name="Tettelin H."/>
            <person name="Glass J.I."/>
            <person name="Rusch D."/>
            <person name="Podicherti R."/>
            <person name="Tsui H.-C.T."/>
            <person name="Winkler M.E."/>
        </authorList>
    </citation>
    <scope>NUCLEOTIDE SEQUENCE</scope>
</reference>
<dbReference type="AlphaFoldDB" id="A0A382SBJ5"/>
<feature type="transmembrane region" description="Helical" evidence="1">
    <location>
        <begin position="12"/>
        <end position="30"/>
    </location>
</feature>
<dbReference type="EMBL" id="UINC01127416">
    <property type="protein sequence ID" value="SVD06518.1"/>
    <property type="molecule type" value="Genomic_DNA"/>
</dbReference>
<keyword evidence="1" id="KW-0472">Membrane</keyword>
<keyword evidence="1" id="KW-0812">Transmembrane</keyword>
<evidence type="ECO:0000256" key="1">
    <source>
        <dbReference type="SAM" id="Phobius"/>
    </source>
</evidence>
<evidence type="ECO:0000313" key="2">
    <source>
        <dbReference type="EMBL" id="SVD06518.1"/>
    </source>
</evidence>
<feature type="non-terminal residue" evidence="2">
    <location>
        <position position="83"/>
    </location>
</feature>